<reference evidence="3" key="1">
    <citation type="journal article" date="2019" name="Int. J. Syst. Evol. Microbiol.">
        <title>The Global Catalogue of Microorganisms (GCM) 10K type strain sequencing project: providing services to taxonomists for standard genome sequencing and annotation.</title>
        <authorList>
            <consortium name="The Broad Institute Genomics Platform"/>
            <consortium name="The Broad Institute Genome Sequencing Center for Infectious Disease"/>
            <person name="Wu L."/>
            <person name="Ma J."/>
        </authorList>
    </citation>
    <scope>NUCLEOTIDE SEQUENCE [LARGE SCALE GENOMIC DNA]</scope>
    <source>
        <strain evidence="3">JCM 17342</strain>
    </source>
</reference>
<dbReference type="InterPro" id="IPR024520">
    <property type="entry name" value="DUF3558"/>
</dbReference>
<gene>
    <name evidence="2" type="ORF">GCM10022247_67620</name>
</gene>
<dbReference type="Pfam" id="PF12079">
    <property type="entry name" value="DUF3558"/>
    <property type="match status" value="1"/>
</dbReference>
<protein>
    <recommendedName>
        <fullName evidence="4">DUF3558 domain-containing protein</fullName>
    </recommendedName>
</protein>
<comment type="caution">
    <text evidence="2">The sequence shown here is derived from an EMBL/GenBank/DDBJ whole genome shotgun (WGS) entry which is preliminary data.</text>
</comment>
<dbReference type="EMBL" id="BAABAL010000022">
    <property type="protein sequence ID" value="GAA4033073.1"/>
    <property type="molecule type" value="Genomic_DNA"/>
</dbReference>
<name>A0ABP7TY98_9PSEU</name>
<dbReference type="Proteomes" id="UP001501747">
    <property type="component" value="Unassembled WGS sequence"/>
</dbReference>
<evidence type="ECO:0008006" key="4">
    <source>
        <dbReference type="Google" id="ProtNLM"/>
    </source>
</evidence>
<feature type="signal peptide" evidence="1">
    <location>
        <begin position="1"/>
        <end position="21"/>
    </location>
</feature>
<evidence type="ECO:0000256" key="1">
    <source>
        <dbReference type="SAM" id="SignalP"/>
    </source>
</evidence>
<keyword evidence="3" id="KW-1185">Reference proteome</keyword>
<dbReference type="RefSeq" id="WP_344884331.1">
    <property type="nucleotide sequence ID" value="NZ_BAABAL010000022.1"/>
</dbReference>
<dbReference type="PROSITE" id="PS51257">
    <property type="entry name" value="PROKAR_LIPOPROTEIN"/>
    <property type="match status" value="1"/>
</dbReference>
<accession>A0ABP7TY98</accession>
<sequence length="197" mass="21078">MNHRRITALLISLTAAASVTACGPSEDPLPGPTLPAPSTTRAFPARPKTISLKDVDPCQLLTDQQLEQLTYGKNRLPDKGSRLGEAQCSVGNDFGPMPRLGSLISLVISEDITTWLTPERQQGLEGTRQISIAGYPALEITGKLTKDDCQVVVDVADGQYLDVLAAPNHGRGASPEPYCVEAKRVAEMVMATLLAKQ</sequence>
<feature type="chain" id="PRO_5045356969" description="DUF3558 domain-containing protein" evidence="1">
    <location>
        <begin position="22"/>
        <end position="197"/>
    </location>
</feature>
<keyword evidence="1" id="KW-0732">Signal</keyword>
<organism evidence="2 3">
    <name type="scientific">Allokutzneria multivorans</name>
    <dbReference type="NCBI Taxonomy" id="1142134"/>
    <lineage>
        <taxon>Bacteria</taxon>
        <taxon>Bacillati</taxon>
        <taxon>Actinomycetota</taxon>
        <taxon>Actinomycetes</taxon>
        <taxon>Pseudonocardiales</taxon>
        <taxon>Pseudonocardiaceae</taxon>
        <taxon>Allokutzneria</taxon>
    </lineage>
</organism>
<proteinExistence type="predicted"/>
<evidence type="ECO:0000313" key="3">
    <source>
        <dbReference type="Proteomes" id="UP001501747"/>
    </source>
</evidence>
<evidence type="ECO:0000313" key="2">
    <source>
        <dbReference type="EMBL" id="GAA4033073.1"/>
    </source>
</evidence>